<accession>A0ABX7I116</accession>
<dbReference type="EMBL" id="CP056775">
    <property type="protein sequence ID" value="QRQ99761.1"/>
    <property type="molecule type" value="Genomic_DNA"/>
</dbReference>
<proteinExistence type="predicted"/>
<sequence length="133" mass="15293">MNKRELNDKEKGLALTMSASVHYLIRCLDDLQATSIYKQKLKLVANQFLKELENHAQTQVWSADVEGADVSRATDQMEDIANMMHNLLMISLALGEVHQAQQPLFWQEMQKQFKRFEMPLRLDPAGSLEFVLS</sequence>
<protein>
    <recommendedName>
        <fullName evidence="3">Phosphoribosyl-ATP pyrophosphohydrolase</fullName>
    </recommendedName>
</protein>
<evidence type="ECO:0000313" key="1">
    <source>
        <dbReference type="EMBL" id="QRQ99761.1"/>
    </source>
</evidence>
<evidence type="ECO:0000313" key="2">
    <source>
        <dbReference type="Proteomes" id="UP000612680"/>
    </source>
</evidence>
<evidence type="ECO:0008006" key="3">
    <source>
        <dbReference type="Google" id="ProtNLM"/>
    </source>
</evidence>
<organism evidence="1 2">
    <name type="scientific">Dyadobacter sandarakinus</name>
    <dbReference type="NCBI Taxonomy" id="2747268"/>
    <lineage>
        <taxon>Bacteria</taxon>
        <taxon>Pseudomonadati</taxon>
        <taxon>Bacteroidota</taxon>
        <taxon>Cytophagia</taxon>
        <taxon>Cytophagales</taxon>
        <taxon>Spirosomataceae</taxon>
        <taxon>Dyadobacter</taxon>
    </lineage>
</organism>
<keyword evidence="2" id="KW-1185">Reference proteome</keyword>
<reference evidence="1 2" key="1">
    <citation type="submission" date="2020-06" db="EMBL/GenBank/DDBJ databases">
        <title>Dyadobacter sandarakinus sp. nov., isolated from the soil of the Arctic Yellow River Station.</title>
        <authorList>
            <person name="Zhang Y."/>
            <person name="Peng F."/>
        </authorList>
    </citation>
    <scope>NUCLEOTIDE SEQUENCE [LARGE SCALE GENOMIC DNA]</scope>
    <source>
        <strain evidence="1 2">Q3-56</strain>
    </source>
</reference>
<gene>
    <name evidence="1" type="ORF">HWI92_01915</name>
</gene>
<dbReference type="RefSeq" id="WP_204660523.1">
    <property type="nucleotide sequence ID" value="NZ_CP056775.1"/>
</dbReference>
<dbReference type="Proteomes" id="UP000612680">
    <property type="component" value="Chromosome"/>
</dbReference>
<name>A0ABX7I116_9BACT</name>